<evidence type="ECO:0000313" key="9">
    <source>
        <dbReference type="Proteomes" id="UP000501346"/>
    </source>
</evidence>
<comment type="similarity">
    <text evidence="2">Belongs to the ORC6 family.</text>
</comment>
<keyword evidence="5" id="KW-0539">Nucleus</keyword>
<dbReference type="CDD" id="cd11583">
    <property type="entry name" value="Orc6_mid"/>
    <property type="match status" value="1"/>
</dbReference>
<dbReference type="GO" id="GO:0006260">
    <property type="term" value="P:DNA replication"/>
    <property type="evidence" value="ECO:0007669"/>
    <property type="project" value="UniProtKB-KW"/>
</dbReference>
<evidence type="ECO:0000259" key="7">
    <source>
        <dbReference type="Pfam" id="PF05460"/>
    </source>
</evidence>
<evidence type="ECO:0000256" key="4">
    <source>
        <dbReference type="ARBA" id="ARBA00023125"/>
    </source>
</evidence>
<dbReference type="InterPro" id="IPR016811">
    <property type="entry name" value="ORC6_fun"/>
</dbReference>
<feature type="domain" description="ORC6 first cyclin-like" evidence="7">
    <location>
        <begin position="22"/>
        <end position="106"/>
    </location>
</feature>
<feature type="compositionally biased region" description="Acidic residues" evidence="6">
    <location>
        <begin position="218"/>
        <end position="238"/>
    </location>
</feature>
<evidence type="ECO:0000256" key="2">
    <source>
        <dbReference type="ARBA" id="ARBA00010840"/>
    </source>
</evidence>
<evidence type="ECO:0000313" key="8">
    <source>
        <dbReference type="EMBL" id="QID88100.1"/>
    </source>
</evidence>
<keyword evidence="3" id="KW-0235">DNA replication</keyword>
<name>A0A6C1EH56_SACPS</name>
<keyword evidence="9" id="KW-1185">Reference proteome</keyword>
<organism evidence="8 9">
    <name type="scientific">Saccharomyces pastorianus</name>
    <name type="common">Lager yeast</name>
    <name type="synonym">Saccharomyces cerevisiae x Saccharomyces eubayanus</name>
    <dbReference type="NCBI Taxonomy" id="27292"/>
    <lineage>
        <taxon>Eukaryota</taxon>
        <taxon>Fungi</taxon>
        <taxon>Dikarya</taxon>
        <taxon>Ascomycota</taxon>
        <taxon>Saccharomycotina</taxon>
        <taxon>Saccharomycetes</taxon>
        <taxon>Saccharomycetales</taxon>
        <taxon>Saccharomycetaceae</taxon>
        <taxon>Saccharomyces</taxon>
    </lineage>
</organism>
<sequence>MSMRQVQRCVSEVLRLDPQEKPDWSRGYLKKLTNATSILYNTSLNKVMLKQDEEVARCHICAYIASQKMNEKHMPDLGYYMDNIPLEPKKAKHLMSLFRQSLSNSSPMKQFAWTPSPKKNKRSPVKNGDRFTSSDPKELRKQLFGTPTKVGQSEKSDLPIIPELPPAQHFESPSTTRRKLAFEEEEEEEEDDDEEEAATADNDSSSKGHNIKTTFVNDDADTDDYDNNESDFGSEEEMSGVQENKRRNAKQVKKIRKPQSELKTAKALRKRGRVPNSLLAKKYCKMTTEEIIRLCNDFELPREVAYQIVDEYNINASRLVCPWQLVCGLVLNCTFIVFNERRRKDPRIDHFIISKMCGLMLTPKADDVIECVKLVKELIIGEKWFRDLQIKFDDFDGIKYSEIIFRKLGSMLQTTNILVTDDQYNIWKKRIELDLALTEPL</sequence>
<evidence type="ECO:0000256" key="1">
    <source>
        <dbReference type="ARBA" id="ARBA00004123"/>
    </source>
</evidence>
<feature type="compositionally biased region" description="Polar residues" evidence="6">
    <location>
        <begin position="201"/>
        <end position="216"/>
    </location>
</feature>
<comment type="subcellular location">
    <subcellularLocation>
        <location evidence="1">Nucleus</location>
    </subcellularLocation>
</comment>
<dbReference type="EMBL" id="CP049012">
    <property type="protein sequence ID" value="QID88100.1"/>
    <property type="molecule type" value="Genomic_DNA"/>
</dbReference>
<dbReference type="OrthoDB" id="5367324at2759"/>
<dbReference type="PIRSF" id="PIRSF022941">
    <property type="entry name" value="ORC6_fun"/>
    <property type="match status" value="1"/>
</dbReference>
<feature type="region of interest" description="Disordered" evidence="6">
    <location>
        <begin position="106"/>
        <end position="260"/>
    </location>
</feature>
<dbReference type="GO" id="GO:0003677">
    <property type="term" value="F:DNA binding"/>
    <property type="evidence" value="ECO:0007669"/>
    <property type="project" value="UniProtKB-KW"/>
</dbReference>
<accession>A0A6C1EH56</accession>
<dbReference type="Proteomes" id="UP000501346">
    <property type="component" value="Chromosome SeXV-SeVIII"/>
</dbReference>
<dbReference type="InterPro" id="IPR008721">
    <property type="entry name" value="ORC6_cyclin_first"/>
</dbReference>
<evidence type="ECO:0000256" key="6">
    <source>
        <dbReference type="SAM" id="MobiDB-lite"/>
    </source>
</evidence>
<reference evidence="8 9" key="1">
    <citation type="journal article" date="2019" name="BMC Genomics">
        <title>Chromosome level assembly and comparative genome analysis confirm lager-brewing yeasts originated from a single hybridization.</title>
        <authorList>
            <person name="Salazar A.N."/>
            <person name="Gorter de Vries A.R."/>
            <person name="van den Broek M."/>
            <person name="Brouwers N."/>
            <person name="de la Torre Cortes P."/>
            <person name="Kuijpers N.G.A."/>
            <person name="Daran J.G."/>
            <person name="Abeel T."/>
        </authorList>
    </citation>
    <scope>NUCLEOTIDE SEQUENCE [LARGE SCALE GENOMIC DNA]</scope>
    <source>
        <strain evidence="8 9">CBS 1483</strain>
    </source>
</reference>
<feature type="compositionally biased region" description="Basic residues" evidence="6">
    <location>
        <begin position="247"/>
        <end position="257"/>
    </location>
</feature>
<dbReference type="AlphaFoldDB" id="A0A6C1EH56"/>
<dbReference type="Pfam" id="PF05460">
    <property type="entry name" value="ORC6"/>
    <property type="match status" value="1"/>
</dbReference>
<keyword evidence="4" id="KW-0238">DNA-binding</keyword>
<evidence type="ECO:0000256" key="3">
    <source>
        <dbReference type="ARBA" id="ARBA00022705"/>
    </source>
</evidence>
<evidence type="ECO:0000256" key="5">
    <source>
        <dbReference type="ARBA" id="ARBA00023242"/>
    </source>
</evidence>
<feature type="compositionally biased region" description="Acidic residues" evidence="6">
    <location>
        <begin position="183"/>
        <end position="198"/>
    </location>
</feature>
<dbReference type="GO" id="GO:0005664">
    <property type="term" value="C:nuclear origin of replication recognition complex"/>
    <property type="evidence" value="ECO:0007669"/>
    <property type="project" value="InterPro"/>
</dbReference>
<protein>
    <submittedName>
        <fullName evidence="8">Origin of replication complex subunit 6</fullName>
    </submittedName>
</protein>
<gene>
    <name evidence="8" type="primary">ORC6_2</name>
    <name evidence="8" type="ORF">GRS66_010805</name>
</gene>
<proteinExistence type="inferred from homology"/>